<evidence type="ECO:0000313" key="2">
    <source>
        <dbReference type="EMBL" id="ELU10984.1"/>
    </source>
</evidence>
<dbReference type="PROSITE" id="PS00740">
    <property type="entry name" value="MAM_1"/>
    <property type="match status" value="1"/>
</dbReference>
<sequence>MGDGCYVGSQFHGAVGYADDMPIIVPSLKGLKRMLRKLLVYGGFDFVPIDNFMGGTVDVVKKALHLGNYIGGKTFPLLILTLMPLLKAQTYINCDFEDVDICNFVQTDNDESDWLRHQGDTPNSNTGPNVDHTVGDASGYFMYLETSGLAIGSSARLLTPELTEGGPYCLTFYYHLYGIHVGELQVEELVGSLNDTLLLTKELESYDLTSTN</sequence>
<gene>
    <name evidence="2" type="ORF">CAPTEDRAFT_203078</name>
</gene>
<evidence type="ECO:0000313" key="3">
    <source>
        <dbReference type="EnsemblMetazoa" id="CapteP203078"/>
    </source>
</evidence>
<reference evidence="4" key="1">
    <citation type="submission" date="2012-12" db="EMBL/GenBank/DDBJ databases">
        <authorList>
            <person name="Hellsten U."/>
            <person name="Grimwood J."/>
            <person name="Chapman J.A."/>
            <person name="Shapiro H."/>
            <person name="Aerts A."/>
            <person name="Otillar R.P."/>
            <person name="Terry A.Y."/>
            <person name="Boore J.L."/>
            <person name="Simakov O."/>
            <person name="Marletaz F."/>
            <person name="Cho S.-J."/>
            <person name="Edsinger-Gonzales E."/>
            <person name="Havlak P."/>
            <person name="Kuo D.-H."/>
            <person name="Larsson T."/>
            <person name="Lv J."/>
            <person name="Arendt D."/>
            <person name="Savage R."/>
            <person name="Osoegawa K."/>
            <person name="de Jong P."/>
            <person name="Lindberg D.R."/>
            <person name="Seaver E.C."/>
            <person name="Weisblat D.A."/>
            <person name="Putnam N.H."/>
            <person name="Grigoriev I.V."/>
            <person name="Rokhsar D.S."/>
        </authorList>
    </citation>
    <scope>NUCLEOTIDE SEQUENCE</scope>
    <source>
        <strain evidence="4">I ESC-2004</strain>
    </source>
</reference>
<dbReference type="STRING" id="283909.R7UXA9"/>
<reference evidence="2 4" key="2">
    <citation type="journal article" date="2013" name="Nature">
        <title>Insights into bilaterian evolution from three spiralian genomes.</title>
        <authorList>
            <person name="Simakov O."/>
            <person name="Marletaz F."/>
            <person name="Cho S.J."/>
            <person name="Edsinger-Gonzales E."/>
            <person name="Havlak P."/>
            <person name="Hellsten U."/>
            <person name="Kuo D.H."/>
            <person name="Larsson T."/>
            <person name="Lv J."/>
            <person name="Arendt D."/>
            <person name="Savage R."/>
            <person name="Osoegawa K."/>
            <person name="de Jong P."/>
            <person name="Grimwood J."/>
            <person name="Chapman J.A."/>
            <person name="Shapiro H."/>
            <person name="Aerts A."/>
            <person name="Otillar R.P."/>
            <person name="Terry A.Y."/>
            <person name="Boore J.L."/>
            <person name="Grigoriev I.V."/>
            <person name="Lindberg D.R."/>
            <person name="Seaver E.C."/>
            <person name="Weisblat D.A."/>
            <person name="Putnam N.H."/>
            <person name="Rokhsar D.S."/>
        </authorList>
    </citation>
    <scope>NUCLEOTIDE SEQUENCE</scope>
    <source>
        <strain evidence="2 4">I ESC-2004</strain>
    </source>
</reference>
<dbReference type="CDD" id="cd06263">
    <property type="entry name" value="MAM"/>
    <property type="match status" value="1"/>
</dbReference>
<feature type="non-terminal residue" evidence="2">
    <location>
        <position position="212"/>
    </location>
</feature>
<dbReference type="InterPro" id="IPR051560">
    <property type="entry name" value="MAM_domain-containing"/>
</dbReference>
<dbReference type="SMART" id="SM00137">
    <property type="entry name" value="MAM"/>
    <property type="match status" value="1"/>
</dbReference>
<dbReference type="HOGENOM" id="CLU_1302387_0_0_1"/>
<dbReference type="EMBL" id="AMQN01005880">
    <property type="status" value="NOT_ANNOTATED_CDS"/>
    <property type="molecule type" value="Genomic_DNA"/>
</dbReference>
<protein>
    <recommendedName>
        <fullName evidence="1">MAM domain-containing protein</fullName>
    </recommendedName>
</protein>
<dbReference type="OrthoDB" id="6107927at2759"/>
<dbReference type="InterPro" id="IPR000998">
    <property type="entry name" value="MAM_dom"/>
</dbReference>
<dbReference type="InterPro" id="IPR013320">
    <property type="entry name" value="ConA-like_dom_sf"/>
</dbReference>
<dbReference type="Pfam" id="PF00629">
    <property type="entry name" value="MAM"/>
    <property type="match status" value="1"/>
</dbReference>
<dbReference type="AlphaFoldDB" id="R7UXA9"/>
<name>R7UXA9_CAPTE</name>
<dbReference type="EnsemblMetazoa" id="CapteT203078">
    <property type="protein sequence ID" value="CapteP203078"/>
    <property type="gene ID" value="CapteG203078"/>
</dbReference>
<feature type="domain" description="MAM" evidence="1">
    <location>
        <begin position="92"/>
        <end position="178"/>
    </location>
</feature>
<dbReference type="Gene3D" id="2.60.120.200">
    <property type="match status" value="1"/>
</dbReference>
<dbReference type="SUPFAM" id="SSF49899">
    <property type="entry name" value="Concanavalin A-like lectins/glucanases"/>
    <property type="match status" value="1"/>
</dbReference>
<dbReference type="EMBL" id="KB297068">
    <property type="protein sequence ID" value="ELU10984.1"/>
    <property type="molecule type" value="Genomic_DNA"/>
</dbReference>
<evidence type="ECO:0000259" key="1">
    <source>
        <dbReference type="PROSITE" id="PS50060"/>
    </source>
</evidence>
<keyword evidence="4" id="KW-1185">Reference proteome</keyword>
<dbReference type="GO" id="GO:0016020">
    <property type="term" value="C:membrane"/>
    <property type="evidence" value="ECO:0007669"/>
    <property type="project" value="InterPro"/>
</dbReference>
<evidence type="ECO:0000313" key="4">
    <source>
        <dbReference type="Proteomes" id="UP000014760"/>
    </source>
</evidence>
<dbReference type="PRINTS" id="PR00020">
    <property type="entry name" value="MAMDOMAIN"/>
</dbReference>
<proteinExistence type="predicted"/>
<reference evidence="3" key="3">
    <citation type="submission" date="2015-06" db="UniProtKB">
        <authorList>
            <consortium name="EnsemblMetazoa"/>
        </authorList>
    </citation>
    <scope>IDENTIFICATION</scope>
</reference>
<organism evidence="2">
    <name type="scientific">Capitella teleta</name>
    <name type="common">Polychaete worm</name>
    <dbReference type="NCBI Taxonomy" id="283909"/>
    <lineage>
        <taxon>Eukaryota</taxon>
        <taxon>Metazoa</taxon>
        <taxon>Spiralia</taxon>
        <taxon>Lophotrochozoa</taxon>
        <taxon>Annelida</taxon>
        <taxon>Polychaeta</taxon>
        <taxon>Sedentaria</taxon>
        <taxon>Scolecida</taxon>
        <taxon>Capitellidae</taxon>
        <taxon>Capitella</taxon>
    </lineage>
</organism>
<dbReference type="PANTHER" id="PTHR23282:SF142">
    <property type="entry name" value="MAM DOMAIN-CONTAINING PROTEIN"/>
    <property type="match status" value="1"/>
</dbReference>
<accession>R7UXA9</accession>
<dbReference type="PANTHER" id="PTHR23282">
    <property type="entry name" value="APICAL ENDOSOMAL GLYCOPROTEIN PRECURSOR"/>
    <property type="match status" value="1"/>
</dbReference>
<dbReference type="Proteomes" id="UP000014760">
    <property type="component" value="Unassembled WGS sequence"/>
</dbReference>
<dbReference type="PROSITE" id="PS50060">
    <property type="entry name" value="MAM_2"/>
    <property type="match status" value="1"/>
</dbReference>